<protein>
    <recommendedName>
        <fullName evidence="7">Histidine-containing phosphotransfer protein</fullName>
    </recommendedName>
</protein>
<evidence type="ECO:0000256" key="2">
    <source>
        <dbReference type="ARBA" id="ARBA00022864"/>
    </source>
</evidence>
<feature type="domain" description="HPt" evidence="8">
    <location>
        <begin position="39"/>
        <end position="134"/>
    </location>
</feature>
<organism evidence="9 10">
    <name type="scientific">Parasponia andersonii</name>
    <name type="common">Sponia andersonii</name>
    <dbReference type="NCBI Taxonomy" id="3476"/>
    <lineage>
        <taxon>Eukaryota</taxon>
        <taxon>Viridiplantae</taxon>
        <taxon>Streptophyta</taxon>
        <taxon>Embryophyta</taxon>
        <taxon>Tracheophyta</taxon>
        <taxon>Spermatophyta</taxon>
        <taxon>Magnoliopsida</taxon>
        <taxon>eudicotyledons</taxon>
        <taxon>Gunneridae</taxon>
        <taxon>Pentapetalae</taxon>
        <taxon>rosids</taxon>
        <taxon>fabids</taxon>
        <taxon>Rosales</taxon>
        <taxon>Cannabaceae</taxon>
        <taxon>Parasponia</taxon>
    </lineage>
</organism>
<dbReference type="PANTHER" id="PTHR28242:SF13">
    <property type="entry name" value="HISTIDINE-CONTAINING PHOSPHOTRANSFER PROTEIN 5"/>
    <property type="match status" value="1"/>
</dbReference>
<dbReference type="Gene3D" id="1.20.120.160">
    <property type="entry name" value="HPT domain"/>
    <property type="match status" value="1"/>
</dbReference>
<dbReference type="CDD" id="cd00088">
    <property type="entry name" value="HPT"/>
    <property type="match status" value="1"/>
</dbReference>
<comment type="function">
    <text evidence="7">Functions as a two-component phosphorelay mediators between cytokinin sensor histidine kinases and response regulators (B-type ARRs). Plays an important role in propagating cytokinin signal transduction.</text>
</comment>
<name>A0A2P5CZ45_PARAD</name>
<comment type="caution">
    <text evidence="9">The sequence shown here is derived from an EMBL/GenBank/DDBJ whole genome shotgun (WGS) entry which is preliminary data.</text>
</comment>
<sequence>MDAASQLLKQWSDHLQRLCQEGFLDDQFLQLKQLQDEDNPKFVVEVVSLFFDDSEKLLSNMAKALEEKVVDFKQVDAYVHQFKGSSASIGALRLKNGCINFRNYCETQNKEGCLRCLQQLKQECYVLKDNLKALFMLEQQYVAAGGSISKLS</sequence>
<dbReference type="AlphaFoldDB" id="A0A2P5CZ45"/>
<evidence type="ECO:0000256" key="7">
    <source>
        <dbReference type="RuleBase" id="RU369004"/>
    </source>
</evidence>
<reference evidence="10" key="1">
    <citation type="submission" date="2016-06" db="EMBL/GenBank/DDBJ databases">
        <title>Parallel loss of symbiosis genes in relatives of nitrogen-fixing non-legume Parasponia.</title>
        <authorList>
            <person name="Van Velzen R."/>
            <person name="Holmer R."/>
            <person name="Bu F."/>
            <person name="Rutten L."/>
            <person name="Van Zeijl A."/>
            <person name="Liu W."/>
            <person name="Santuari L."/>
            <person name="Cao Q."/>
            <person name="Sharma T."/>
            <person name="Shen D."/>
            <person name="Roswanjaya Y."/>
            <person name="Wardhani T."/>
            <person name="Kalhor M.S."/>
            <person name="Jansen J."/>
            <person name="Van den Hoogen J."/>
            <person name="Gungor B."/>
            <person name="Hartog M."/>
            <person name="Hontelez J."/>
            <person name="Verver J."/>
            <person name="Yang W.-C."/>
            <person name="Schijlen E."/>
            <person name="Repin R."/>
            <person name="Schilthuizen M."/>
            <person name="Schranz E."/>
            <person name="Heidstra R."/>
            <person name="Miyata K."/>
            <person name="Fedorova E."/>
            <person name="Kohlen W."/>
            <person name="Bisseling T."/>
            <person name="Smit S."/>
            <person name="Geurts R."/>
        </authorList>
    </citation>
    <scope>NUCLEOTIDE SEQUENCE [LARGE SCALE GENOMIC DNA]</scope>
    <source>
        <strain evidence="10">cv. WU1-14</strain>
    </source>
</reference>
<dbReference type="Pfam" id="PF01627">
    <property type="entry name" value="Hpt"/>
    <property type="match status" value="1"/>
</dbReference>
<dbReference type="InterPro" id="IPR008207">
    <property type="entry name" value="Sig_transdc_His_kin_Hpt_dom"/>
</dbReference>
<keyword evidence="6" id="KW-0597">Phosphoprotein</keyword>
<evidence type="ECO:0000256" key="3">
    <source>
        <dbReference type="ARBA" id="ARBA00022990"/>
    </source>
</evidence>
<evidence type="ECO:0000256" key="4">
    <source>
        <dbReference type="ARBA" id="ARBA00023012"/>
    </source>
</evidence>
<dbReference type="Proteomes" id="UP000237105">
    <property type="component" value="Unassembled WGS sequence"/>
</dbReference>
<evidence type="ECO:0000256" key="1">
    <source>
        <dbReference type="ARBA" id="ARBA00022490"/>
    </source>
</evidence>
<evidence type="ECO:0000256" key="5">
    <source>
        <dbReference type="ARBA" id="ARBA00023242"/>
    </source>
</evidence>
<gene>
    <name evidence="9" type="primary">PanHPT2</name>
    <name evidence="9" type="ORF">PanWU01x14_111300</name>
</gene>
<dbReference type="InterPro" id="IPR045871">
    <property type="entry name" value="AHP1-5/YPD1"/>
</dbReference>
<proteinExistence type="predicted"/>
<dbReference type="GO" id="GO:0043424">
    <property type="term" value="F:protein histidine kinase binding"/>
    <property type="evidence" value="ECO:0007669"/>
    <property type="project" value="UniProtKB-UniRule"/>
</dbReference>
<dbReference type="OrthoDB" id="1673781at2759"/>
<dbReference type="FunFam" id="1.20.120.160:FF:000001">
    <property type="entry name" value="Histidine-containing phosphotransfer protein 1"/>
    <property type="match status" value="1"/>
</dbReference>
<dbReference type="GO" id="GO:0000160">
    <property type="term" value="P:phosphorelay signal transduction system"/>
    <property type="evidence" value="ECO:0007669"/>
    <property type="project" value="UniProtKB-UniRule"/>
</dbReference>
<dbReference type="SUPFAM" id="SSF47226">
    <property type="entry name" value="Histidine-containing phosphotransfer domain, HPT domain"/>
    <property type="match status" value="1"/>
</dbReference>
<keyword evidence="5" id="KW-0539">Nucleus</keyword>
<evidence type="ECO:0000259" key="8">
    <source>
        <dbReference type="PROSITE" id="PS50894"/>
    </source>
</evidence>
<evidence type="ECO:0000256" key="6">
    <source>
        <dbReference type="PROSITE-ProRule" id="PRU00110"/>
    </source>
</evidence>
<keyword evidence="10" id="KW-1185">Reference proteome</keyword>
<keyword evidence="1" id="KW-0963">Cytoplasm</keyword>
<dbReference type="GO" id="GO:0009736">
    <property type="term" value="P:cytokinin-activated signaling pathway"/>
    <property type="evidence" value="ECO:0007669"/>
    <property type="project" value="UniProtKB-KW"/>
</dbReference>
<dbReference type="STRING" id="3476.A0A2P5CZ45"/>
<dbReference type="GO" id="GO:0009927">
    <property type="term" value="F:histidine phosphotransfer kinase activity"/>
    <property type="evidence" value="ECO:0007669"/>
    <property type="project" value="UniProtKB-UniRule"/>
</dbReference>
<accession>A0A2P5CZ45</accession>
<keyword evidence="9" id="KW-0808">Transferase</keyword>
<dbReference type="GO" id="GO:0005634">
    <property type="term" value="C:nucleus"/>
    <property type="evidence" value="ECO:0007669"/>
    <property type="project" value="UniProtKB-SubCell"/>
</dbReference>
<keyword evidence="2 7" id="KW-0932">Cytokinin signaling pathway</keyword>
<keyword evidence="3" id="KW-0007">Acetylation</keyword>
<dbReference type="PROSITE" id="PS50894">
    <property type="entry name" value="HPT"/>
    <property type="match status" value="1"/>
</dbReference>
<comment type="subcellular location">
    <subcellularLocation>
        <location evidence="7">Cytoplasm</location>
        <location evidence="7">Cytosol</location>
    </subcellularLocation>
    <subcellularLocation>
        <location evidence="7">Nucleus</location>
    </subcellularLocation>
</comment>
<feature type="modified residue" description="Phosphohistidine" evidence="6">
    <location>
        <position position="80"/>
    </location>
</feature>
<evidence type="ECO:0000313" key="9">
    <source>
        <dbReference type="EMBL" id="PON66265.1"/>
    </source>
</evidence>
<evidence type="ECO:0000313" key="10">
    <source>
        <dbReference type="Proteomes" id="UP000237105"/>
    </source>
</evidence>
<comment type="domain">
    <text evidence="7">Histidine-containing phosphotransfer domain (HPt) contains an active histidine that mediates the phosphotransfer.</text>
</comment>
<dbReference type="InterPro" id="IPR036641">
    <property type="entry name" value="HPT_dom_sf"/>
</dbReference>
<dbReference type="PANTHER" id="PTHR28242">
    <property type="entry name" value="PHOSPHORELAY INTERMEDIATE PROTEIN YPD1"/>
    <property type="match status" value="1"/>
</dbReference>
<keyword evidence="4 7" id="KW-0902">Two-component regulatory system</keyword>
<dbReference type="EMBL" id="JXTB01000081">
    <property type="protein sequence ID" value="PON66265.1"/>
    <property type="molecule type" value="Genomic_DNA"/>
</dbReference>
<dbReference type="GO" id="GO:0005829">
    <property type="term" value="C:cytosol"/>
    <property type="evidence" value="ECO:0007669"/>
    <property type="project" value="UniProtKB-SubCell"/>
</dbReference>